<dbReference type="Gene3D" id="2.40.50.140">
    <property type="entry name" value="Nucleic acid-binding proteins"/>
    <property type="match status" value="1"/>
</dbReference>
<feature type="region of interest" description="Disordered" evidence="3">
    <location>
        <begin position="1"/>
        <end position="23"/>
    </location>
</feature>
<accession>A0A1I7XQ73</accession>
<evidence type="ECO:0000313" key="5">
    <source>
        <dbReference type="Proteomes" id="UP000095283"/>
    </source>
</evidence>
<dbReference type="InterPro" id="IPR011129">
    <property type="entry name" value="CSD"/>
</dbReference>
<protein>
    <submittedName>
        <fullName evidence="6">CSD_1 domain-containing protein</fullName>
    </submittedName>
</protein>
<evidence type="ECO:0000313" key="6">
    <source>
        <dbReference type="WBParaSite" id="Hba_19891"/>
    </source>
</evidence>
<evidence type="ECO:0000259" key="4">
    <source>
        <dbReference type="PROSITE" id="PS51857"/>
    </source>
</evidence>
<name>A0A1I7XQ73_HETBA</name>
<proteinExistence type="predicted"/>
<comment type="subcellular location">
    <subcellularLocation>
        <location evidence="1">Cytoplasm</location>
    </subcellularLocation>
</comment>
<dbReference type="InterPro" id="IPR019844">
    <property type="entry name" value="CSD_CS"/>
</dbReference>
<dbReference type="PANTHER" id="PTHR46109:SF1">
    <property type="entry name" value="PROTEIN LIN-28 HOMOLOG"/>
    <property type="match status" value="1"/>
</dbReference>
<dbReference type="PRINTS" id="PR00050">
    <property type="entry name" value="COLDSHOCK"/>
</dbReference>
<dbReference type="GO" id="GO:0003729">
    <property type="term" value="F:mRNA binding"/>
    <property type="evidence" value="ECO:0007669"/>
    <property type="project" value="TreeGrafter"/>
</dbReference>
<dbReference type="CDD" id="cd04458">
    <property type="entry name" value="CSP_CDS"/>
    <property type="match status" value="1"/>
</dbReference>
<dbReference type="AlphaFoldDB" id="A0A1I7XQ73"/>
<dbReference type="GO" id="GO:0005634">
    <property type="term" value="C:nucleus"/>
    <property type="evidence" value="ECO:0007669"/>
    <property type="project" value="TreeGrafter"/>
</dbReference>
<dbReference type="InterPro" id="IPR012340">
    <property type="entry name" value="NA-bd_OB-fold"/>
</dbReference>
<dbReference type="WBParaSite" id="Hba_19891">
    <property type="protein sequence ID" value="Hba_19891"/>
    <property type="gene ID" value="Hba_19891"/>
</dbReference>
<dbReference type="Pfam" id="PF00313">
    <property type="entry name" value="CSD"/>
    <property type="match status" value="1"/>
</dbReference>
<dbReference type="PROSITE" id="PS00352">
    <property type="entry name" value="CSD_1"/>
    <property type="match status" value="1"/>
</dbReference>
<dbReference type="PANTHER" id="PTHR46109">
    <property type="entry name" value="PROTEIN LIN-28"/>
    <property type="match status" value="1"/>
</dbReference>
<dbReference type="SMART" id="SM00357">
    <property type="entry name" value="CSP"/>
    <property type="match status" value="1"/>
</dbReference>
<feature type="domain" description="CSD" evidence="4">
    <location>
        <begin position="34"/>
        <end position="103"/>
    </location>
</feature>
<reference evidence="6" key="1">
    <citation type="submission" date="2016-11" db="UniProtKB">
        <authorList>
            <consortium name="WormBaseParasite"/>
        </authorList>
    </citation>
    <scope>IDENTIFICATION</scope>
</reference>
<dbReference type="PROSITE" id="PS51857">
    <property type="entry name" value="CSD_2"/>
    <property type="match status" value="1"/>
</dbReference>
<evidence type="ECO:0000256" key="3">
    <source>
        <dbReference type="SAM" id="MobiDB-lite"/>
    </source>
</evidence>
<dbReference type="GO" id="GO:0005737">
    <property type="term" value="C:cytoplasm"/>
    <property type="evidence" value="ECO:0007669"/>
    <property type="project" value="UniProtKB-SubCell"/>
</dbReference>
<dbReference type="InterPro" id="IPR051373">
    <property type="entry name" value="Lin-28_RNA-binding"/>
</dbReference>
<dbReference type="InterPro" id="IPR002059">
    <property type="entry name" value="CSP_DNA-bd"/>
</dbReference>
<evidence type="ECO:0000256" key="1">
    <source>
        <dbReference type="ARBA" id="ARBA00004496"/>
    </source>
</evidence>
<dbReference type="GO" id="GO:0031054">
    <property type="term" value="P:pre-miRNA processing"/>
    <property type="evidence" value="ECO:0007669"/>
    <property type="project" value="TreeGrafter"/>
</dbReference>
<sequence length="194" mass="22027">MNTTSEQVLQDPISPESKNGSINITEDEINGDRRYTGACKWFNVLKGYGFIVLDDSDEDVFVHQSELKMPGFRSLEEGERVAFNIRLRPGTNRRGKEACEVRSASSCFNCIKVGPEDTNKSLIGSSIRPLGNKRDKLIRCFKCGKFGTHLAQRCKKVEITKKNYYKYERNINLYYLGTKKTATEEDKSDKSSST</sequence>
<organism evidence="5 6">
    <name type="scientific">Heterorhabditis bacteriophora</name>
    <name type="common">Entomopathogenic nematode worm</name>
    <dbReference type="NCBI Taxonomy" id="37862"/>
    <lineage>
        <taxon>Eukaryota</taxon>
        <taxon>Metazoa</taxon>
        <taxon>Ecdysozoa</taxon>
        <taxon>Nematoda</taxon>
        <taxon>Chromadorea</taxon>
        <taxon>Rhabditida</taxon>
        <taxon>Rhabditina</taxon>
        <taxon>Rhabditomorpha</taxon>
        <taxon>Strongyloidea</taxon>
        <taxon>Heterorhabditidae</taxon>
        <taxon>Heterorhabditis</taxon>
    </lineage>
</organism>
<evidence type="ECO:0000256" key="2">
    <source>
        <dbReference type="ARBA" id="ARBA00022490"/>
    </source>
</evidence>
<keyword evidence="5" id="KW-1185">Reference proteome</keyword>
<dbReference type="SUPFAM" id="SSF50249">
    <property type="entry name" value="Nucleic acid-binding proteins"/>
    <property type="match status" value="1"/>
</dbReference>
<keyword evidence="2" id="KW-0963">Cytoplasm</keyword>
<dbReference type="Proteomes" id="UP000095283">
    <property type="component" value="Unplaced"/>
</dbReference>